<reference evidence="3 5" key="2">
    <citation type="journal article" date="2018" name="Plant J.">
        <title>The Physcomitrella patens chromosome-scale assembly reveals moss genome structure and evolution.</title>
        <authorList>
            <person name="Lang D."/>
            <person name="Ullrich K.K."/>
            <person name="Murat F."/>
            <person name="Fuchs J."/>
            <person name="Jenkins J."/>
            <person name="Haas F.B."/>
            <person name="Piednoel M."/>
            <person name="Gundlach H."/>
            <person name="Van Bel M."/>
            <person name="Meyberg R."/>
            <person name="Vives C."/>
            <person name="Morata J."/>
            <person name="Symeonidi A."/>
            <person name="Hiss M."/>
            <person name="Muchero W."/>
            <person name="Kamisugi Y."/>
            <person name="Saleh O."/>
            <person name="Blanc G."/>
            <person name="Decker E.L."/>
            <person name="van Gessel N."/>
            <person name="Grimwood J."/>
            <person name="Hayes R.D."/>
            <person name="Graham S.W."/>
            <person name="Gunter L.E."/>
            <person name="McDaniel S.F."/>
            <person name="Hoernstein S.N.W."/>
            <person name="Larsson A."/>
            <person name="Li F.W."/>
            <person name="Perroud P.F."/>
            <person name="Phillips J."/>
            <person name="Ranjan P."/>
            <person name="Rokshar D.S."/>
            <person name="Rothfels C.J."/>
            <person name="Schneider L."/>
            <person name="Shu S."/>
            <person name="Stevenson D.W."/>
            <person name="Thummler F."/>
            <person name="Tillich M."/>
            <person name="Villarreal Aguilar J.C."/>
            <person name="Widiez T."/>
            <person name="Wong G.K."/>
            <person name="Wymore A."/>
            <person name="Zhang Y."/>
            <person name="Zimmer A.D."/>
            <person name="Quatrano R.S."/>
            <person name="Mayer K.F.X."/>
            <person name="Goodstein D."/>
            <person name="Casacuberta J.M."/>
            <person name="Vandepoele K."/>
            <person name="Reski R."/>
            <person name="Cuming A.C."/>
            <person name="Tuskan G.A."/>
            <person name="Maumus F."/>
            <person name="Salse J."/>
            <person name="Schmutz J."/>
            <person name="Rensing S.A."/>
        </authorList>
    </citation>
    <scope>NUCLEOTIDE SEQUENCE [LARGE SCALE GENOMIC DNA]</scope>
    <source>
        <strain evidence="4 5">cv. Gransden 2004</strain>
    </source>
</reference>
<dbReference type="Pfam" id="PF02470">
    <property type="entry name" value="MlaD"/>
    <property type="match status" value="1"/>
</dbReference>
<dbReference type="Gramene" id="Pp3c3_12480V3.1">
    <property type="protein sequence ID" value="Pp3c3_12480V3.1"/>
    <property type="gene ID" value="Pp3c3_12480"/>
</dbReference>
<feature type="transmembrane region" description="Helical" evidence="1">
    <location>
        <begin position="152"/>
        <end position="175"/>
    </location>
</feature>
<dbReference type="InterPro" id="IPR039342">
    <property type="entry name" value="TGD2-like"/>
</dbReference>
<dbReference type="OMA" id="FLCCTNT"/>
<dbReference type="KEGG" id="ppp:112279269"/>
<name>A0A2K1KU98_PHYPA</name>
<sequence length="441" mass="47356">MIMAVTTGMELSHMLSSVAYSRVNSSSVAGILSSSPVIRVALYGGLQSRRTLSSSGPGPKHELGQGSGQGLGAFGSGYRGTCGGFARELVLSSHSMQNRTVRAKVTNNGSDQTSSPPPKEQAVSQNILSLPGAIWRQILTPLSNFGFGKRSVWEGGVGLFVLSGMLLLTITLVWVKGKQIRAKTRKYEAVFEFQQAQGITVGTPVRIRGVDVGNVVQVRPSLEKIDVVVELSDAGIVVPRNALVEVNQSGLISETLIDVTPRRPIPKPTVGPLDPNCRSEGLIVCDRERMKGEQGVSLDELVGICTKIARQIDALGVERMASMAERLIDAVQDARPLLLKVQSMAGDVEPLLKEVREGSLLKDLENLTKVAAEAGRDLSTLNKIVLTSDNMVLLRDSVSTLTKTLQHIENISRDVSGVTGDAKTRNNLKQLIESLSRLSTD</sequence>
<dbReference type="RefSeq" id="XP_024369294.1">
    <property type="nucleotide sequence ID" value="XM_024513526.2"/>
</dbReference>
<gene>
    <name evidence="4" type="primary">LOC112279269</name>
    <name evidence="3" type="ORF">PHYPA_004345</name>
</gene>
<dbReference type="GeneID" id="112279269"/>
<dbReference type="FunCoup" id="A0A2K1KU98">
    <property type="interactions" value="2046"/>
</dbReference>
<dbReference type="InterPro" id="IPR003399">
    <property type="entry name" value="Mce/MlaD"/>
</dbReference>
<proteinExistence type="predicted"/>
<reference evidence="3 5" key="1">
    <citation type="journal article" date="2008" name="Science">
        <title>The Physcomitrella genome reveals evolutionary insights into the conquest of land by plants.</title>
        <authorList>
            <person name="Rensing S."/>
            <person name="Lang D."/>
            <person name="Zimmer A."/>
            <person name="Terry A."/>
            <person name="Salamov A."/>
            <person name="Shapiro H."/>
            <person name="Nishiyama T."/>
            <person name="Perroud P.-F."/>
            <person name="Lindquist E."/>
            <person name="Kamisugi Y."/>
            <person name="Tanahashi T."/>
            <person name="Sakakibara K."/>
            <person name="Fujita T."/>
            <person name="Oishi K."/>
            <person name="Shin-I T."/>
            <person name="Kuroki Y."/>
            <person name="Toyoda A."/>
            <person name="Suzuki Y."/>
            <person name="Hashimoto A."/>
            <person name="Yamaguchi K."/>
            <person name="Sugano A."/>
            <person name="Kohara Y."/>
            <person name="Fujiyama A."/>
            <person name="Anterola A."/>
            <person name="Aoki S."/>
            <person name="Ashton N."/>
            <person name="Barbazuk W.B."/>
            <person name="Barker E."/>
            <person name="Bennetzen J."/>
            <person name="Bezanilla M."/>
            <person name="Blankenship R."/>
            <person name="Cho S.H."/>
            <person name="Dutcher S."/>
            <person name="Estelle M."/>
            <person name="Fawcett J.A."/>
            <person name="Gundlach H."/>
            <person name="Hanada K."/>
            <person name="Heyl A."/>
            <person name="Hicks K.A."/>
            <person name="Hugh J."/>
            <person name="Lohr M."/>
            <person name="Mayer K."/>
            <person name="Melkozernov A."/>
            <person name="Murata T."/>
            <person name="Nelson D."/>
            <person name="Pils B."/>
            <person name="Prigge M."/>
            <person name="Reiss B."/>
            <person name="Renner T."/>
            <person name="Rombauts S."/>
            <person name="Rushton P."/>
            <person name="Sanderfoot A."/>
            <person name="Schween G."/>
            <person name="Shiu S.-H."/>
            <person name="Stueber K."/>
            <person name="Theodoulou F.L."/>
            <person name="Tu H."/>
            <person name="Van de Peer Y."/>
            <person name="Verrier P.J."/>
            <person name="Waters E."/>
            <person name="Wood A."/>
            <person name="Yang L."/>
            <person name="Cove D."/>
            <person name="Cuming A."/>
            <person name="Hasebe M."/>
            <person name="Lucas S."/>
            <person name="Mishler D.B."/>
            <person name="Reski R."/>
            <person name="Grigoriev I."/>
            <person name="Quatrano R.S."/>
            <person name="Boore J.L."/>
        </authorList>
    </citation>
    <scope>NUCLEOTIDE SEQUENCE [LARGE SCALE GENOMIC DNA]</scope>
    <source>
        <strain evidence="4 5">cv. Gransden 2004</strain>
    </source>
</reference>
<reference evidence="4" key="3">
    <citation type="submission" date="2020-12" db="UniProtKB">
        <authorList>
            <consortium name="EnsemblPlants"/>
        </authorList>
    </citation>
    <scope>IDENTIFICATION</scope>
</reference>
<dbReference type="EnsemblPlants" id="Pp3c3_12480V3.1">
    <property type="protein sequence ID" value="Pp3c3_12480V3.1"/>
    <property type="gene ID" value="Pp3c3_12480"/>
</dbReference>
<evidence type="ECO:0000313" key="4">
    <source>
        <dbReference type="EnsemblPlants" id="Pp3c3_12480V3.1"/>
    </source>
</evidence>
<evidence type="ECO:0000313" key="5">
    <source>
        <dbReference type="Proteomes" id="UP000006727"/>
    </source>
</evidence>
<dbReference type="Gramene" id="Pp3c3_12480V3.2">
    <property type="protein sequence ID" value="Pp3c3_12480V3.2"/>
    <property type="gene ID" value="Pp3c3_12480"/>
</dbReference>
<dbReference type="Proteomes" id="UP000006727">
    <property type="component" value="Chromosome 3"/>
</dbReference>
<keyword evidence="5" id="KW-1185">Reference proteome</keyword>
<evidence type="ECO:0000259" key="2">
    <source>
        <dbReference type="Pfam" id="PF02470"/>
    </source>
</evidence>
<keyword evidence="1" id="KW-1133">Transmembrane helix</keyword>
<dbReference type="OrthoDB" id="1924069at2759"/>
<keyword evidence="1" id="KW-0812">Transmembrane</keyword>
<dbReference type="PANTHER" id="PTHR34675">
    <property type="entry name" value="PROTEIN TRIGALACTOSYLDIACYLGLYCEROL 2, CHLOROPLASTIC"/>
    <property type="match status" value="1"/>
</dbReference>
<dbReference type="PANTHER" id="PTHR34675:SF1">
    <property type="entry name" value="PROTEIN TRIGALACTOSYLDIACYLGLYCEROL 2, CHLOROPLASTIC"/>
    <property type="match status" value="1"/>
</dbReference>
<organism evidence="3">
    <name type="scientific">Physcomitrium patens</name>
    <name type="common">Spreading-leaved earth moss</name>
    <name type="synonym">Physcomitrella patens</name>
    <dbReference type="NCBI Taxonomy" id="3218"/>
    <lineage>
        <taxon>Eukaryota</taxon>
        <taxon>Viridiplantae</taxon>
        <taxon>Streptophyta</taxon>
        <taxon>Embryophyta</taxon>
        <taxon>Bryophyta</taxon>
        <taxon>Bryophytina</taxon>
        <taxon>Bryopsida</taxon>
        <taxon>Funariidae</taxon>
        <taxon>Funariales</taxon>
        <taxon>Funariaceae</taxon>
        <taxon>Physcomitrium</taxon>
    </lineage>
</organism>
<dbReference type="GO" id="GO:0005543">
    <property type="term" value="F:phospholipid binding"/>
    <property type="evidence" value="ECO:0000318"/>
    <property type="project" value="GO_Central"/>
</dbReference>
<dbReference type="GO" id="GO:0005319">
    <property type="term" value="F:lipid transporter activity"/>
    <property type="evidence" value="ECO:0000318"/>
    <property type="project" value="GO_Central"/>
</dbReference>
<feature type="domain" description="Mce/MlaD" evidence="2">
    <location>
        <begin position="186"/>
        <end position="261"/>
    </location>
</feature>
<dbReference type="EnsemblPlants" id="Pp3c3_12480V3.2">
    <property type="protein sequence ID" value="Pp3c3_12480V3.2"/>
    <property type="gene ID" value="Pp3c3_12480"/>
</dbReference>
<dbReference type="AlphaFoldDB" id="A0A2K1KU98"/>
<dbReference type="GO" id="GO:0009706">
    <property type="term" value="C:chloroplast inner membrane"/>
    <property type="evidence" value="ECO:0000318"/>
    <property type="project" value="GO_Central"/>
</dbReference>
<dbReference type="EMBL" id="ABEU02000003">
    <property type="protein sequence ID" value="PNR57351.1"/>
    <property type="molecule type" value="Genomic_DNA"/>
</dbReference>
<evidence type="ECO:0000313" key="3">
    <source>
        <dbReference type="EMBL" id="PNR57351.1"/>
    </source>
</evidence>
<protein>
    <recommendedName>
        <fullName evidence="2">Mce/MlaD domain-containing protein</fullName>
    </recommendedName>
</protein>
<keyword evidence="1" id="KW-0472">Membrane</keyword>
<dbReference type="STRING" id="3218.A0A2K1KU98"/>
<accession>A0A2K1KU98</accession>
<evidence type="ECO:0000256" key="1">
    <source>
        <dbReference type="SAM" id="Phobius"/>
    </source>
</evidence>
<dbReference type="PaxDb" id="3218-PP1S161_29V6.1"/>